<dbReference type="OrthoDB" id="5565395at2"/>
<dbReference type="AlphaFoldDB" id="A0A1R4GYB1"/>
<dbReference type="Proteomes" id="UP000195667">
    <property type="component" value="Unassembled WGS sequence"/>
</dbReference>
<dbReference type="EMBL" id="FUKI01000001">
    <property type="protein sequence ID" value="SJM89017.1"/>
    <property type="molecule type" value="Genomic_DNA"/>
</dbReference>
<accession>A0A1R4GYB1</accession>
<name>A0A1R4GYB1_9GAMM</name>
<keyword evidence="2" id="KW-1185">Reference proteome</keyword>
<gene>
    <name evidence="1" type="ORF">CRENPOLYSF1_10031</name>
</gene>
<proteinExistence type="predicted"/>
<reference evidence="2" key="1">
    <citation type="submission" date="2017-02" db="EMBL/GenBank/DDBJ databases">
        <authorList>
            <person name="Daims H."/>
        </authorList>
    </citation>
    <scope>NUCLEOTIDE SEQUENCE [LARGE SCALE GENOMIC DNA]</scope>
</reference>
<organism evidence="1 2">
    <name type="scientific">Crenothrix polyspora</name>
    <dbReference type="NCBI Taxonomy" id="360316"/>
    <lineage>
        <taxon>Bacteria</taxon>
        <taxon>Pseudomonadati</taxon>
        <taxon>Pseudomonadota</taxon>
        <taxon>Gammaproteobacteria</taxon>
        <taxon>Methylococcales</taxon>
        <taxon>Crenotrichaceae</taxon>
        <taxon>Crenothrix</taxon>
    </lineage>
</organism>
<protein>
    <submittedName>
        <fullName evidence="1">Uncharacterized protein</fullName>
    </submittedName>
</protein>
<evidence type="ECO:0000313" key="2">
    <source>
        <dbReference type="Proteomes" id="UP000195667"/>
    </source>
</evidence>
<dbReference type="RefSeq" id="WP_087141950.1">
    <property type="nucleotide sequence ID" value="NZ_FUKI01000001.1"/>
</dbReference>
<evidence type="ECO:0000313" key="1">
    <source>
        <dbReference type="EMBL" id="SJM89017.1"/>
    </source>
</evidence>
<sequence length="182" mass="21027">MHELIEGELYQALEYAKSVDQHQGQRIIIQFEIDQPLLSQAIFNAFPSMIAEHNEELSHFFMDLCFEIICVYQKAFGSTPRFKDDPTWMERQAVSFDDILQPMAGKTKIDAKQSNKMKKLFFQPKEGEIIQHGLVQFLNDSIDDDAQGNNYSKPAIELTKSMLFVTVRLFSNLYTNHVRLAS</sequence>